<dbReference type="InterPro" id="IPR050772">
    <property type="entry name" value="Hydratase-Decarb/MhpD_sf"/>
</dbReference>
<dbReference type="SUPFAM" id="SSF56529">
    <property type="entry name" value="FAH"/>
    <property type="match status" value="1"/>
</dbReference>
<protein>
    <submittedName>
        <fullName evidence="1">2-keto-4-pentenoate hydratase</fullName>
    </submittedName>
</protein>
<sequence length="258" mass="27585">MRAELERLASSLALAWEAGTRIDEPTGLNRPQSRNEAYWVQDRMAELLGTGVGGWKIGAALRAVQIAEGHDGPIPGRIMRDRIFVGAAELPHALYAGYNAELEYAFRLKHALPARGTPYSRDEVASAVNLAPGIEVAGSRIDIRSTDAKTLLAIADNGSGGAFIFGEDVADWQTLDLNGLSIEAGMPGAPVDLYRGSQRGDVVTVLAEMIDGLLRRGVALSAGDYLSTGSLCVPLQLRRGQPFDARFGGICQLRVTLV</sequence>
<proteinExistence type="predicted"/>
<dbReference type="Proteomes" id="UP000199468">
    <property type="component" value="Unassembled WGS sequence"/>
</dbReference>
<organism evidence="1 2">
    <name type="scientific">Bosea robiniae</name>
    <dbReference type="NCBI Taxonomy" id="1036780"/>
    <lineage>
        <taxon>Bacteria</taxon>
        <taxon>Pseudomonadati</taxon>
        <taxon>Pseudomonadota</taxon>
        <taxon>Alphaproteobacteria</taxon>
        <taxon>Hyphomicrobiales</taxon>
        <taxon>Boseaceae</taxon>
        <taxon>Bosea</taxon>
    </lineage>
</organism>
<dbReference type="EMBL" id="FNBZ01000003">
    <property type="protein sequence ID" value="SDG14502.1"/>
    <property type="molecule type" value="Genomic_DNA"/>
</dbReference>
<dbReference type="Gene3D" id="3.90.850.10">
    <property type="entry name" value="Fumarylacetoacetase-like, C-terminal domain"/>
    <property type="match status" value="1"/>
</dbReference>
<accession>A0ABY0NUA2</accession>
<evidence type="ECO:0000313" key="1">
    <source>
        <dbReference type="EMBL" id="SDG14502.1"/>
    </source>
</evidence>
<keyword evidence="2" id="KW-1185">Reference proteome</keyword>
<dbReference type="RefSeq" id="WP_091856726.1">
    <property type="nucleotide sequence ID" value="NZ_FNBZ01000003.1"/>
</dbReference>
<dbReference type="PANTHER" id="PTHR30143">
    <property type="entry name" value="ACID HYDRATASE"/>
    <property type="match status" value="1"/>
</dbReference>
<evidence type="ECO:0000313" key="2">
    <source>
        <dbReference type="Proteomes" id="UP000199468"/>
    </source>
</evidence>
<comment type="caution">
    <text evidence="1">The sequence shown here is derived from an EMBL/GenBank/DDBJ whole genome shotgun (WGS) entry which is preliminary data.</text>
</comment>
<gene>
    <name evidence="1" type="ORF">SAMN05421844_10354</name>
</gene>
<dbReference type="InterPro" id="IPR036663">
    <property type="entry name" value="Fumarylacetoacetase_C_sf"/>
</dbReference>
<name>A0ABY0NUA2_9HYPH</name>
<dbReference type="PANTHER" id="PTHR30143:SF0">
    <property type="entry name" value="2-KETO-4-PENTENOATE HYDRATASE"/>
    <property type="match status" value="1"/>
</dbReference>
<reference evidence="1 2" key="1">
    <citation type="submission" date="2016-10" db="EMBL/GenBank/DDBJ databases">
        <authorList>
            <person name="Varghese N."/>
            <person name="Submissions S."/>
        </authorList>
    </citation>
    <scope>NUCLEOTIDE SEQUENCE [LARGE SCALE GENOMIC DNA]</scope>
    <source>
        <strain evidence="1 2">DSM 26672</strain>
    </source>
</reference>